<dbReference type="EMBL" id="CAJNOJ010000102">
    <property type="protein sequence ID" value="CAF1114444.1"/>
    <property type="molecule type" value="Genomic_DNA"/>
</dbReference>
<protein>
    <submittedName>
        <fullName evidence="1">Uncharacterized protein</fullName>
    </submittedName>
</protein>
<reference evidence="1" key="1">
    <citation type="submission" date="2021-02" db="EMBL/GenBank/DDBJ databases">
        <authorList>
            <person name="Nowell W R."/>
        </authorList>
    </citation>
    <scope>NUCLEOTIDE SEQUENCE</scope>
</reference>
<name>A0A814Q4S2_ADIRI</name>
<gene>
    <name evidence="1" type="ORF">EDS130_LOCUS20707</name>
    <name evidence="2" type="ORF">XAT740_LOCUS43646</name>
</gene>
<dbReference type="Proteomes" id="UP000663828">
    <property type="component" value="Unassembled WGS sequence"/>
</dbReference>
<dbReference type="Proteomes" id="UP000663852">
    <property type="component" value="Unassembled WGS sequence"/>
</dbReference>
<accession>A0A814Q4S2</accession>
<dbReference type="EMBL" id="CAJNOR010005411">
    <property type="protein sequence ID" value="CAF1561370.1"/>
    <property type="molecule type" value="Genomic_DNA"/>
</dbReference>
<evidence type="ECO:0000313" key="2">
    <source>
        <dbReference type="EMBL" id="CAF1561370.1"/>
    </source>
</evidence>
<proteinExistence type="predicted"/>
<evidence type="ECO:0000313" key="4">
    <source>
        <dbReference type="Proteomes" id="UP000663852"/>
    </source>
</evidence>
<keyword evidence="3" id="KW-1185">Reference proteome</keyword>
<organism evidence="1 4">
    <name type="scientific">Adineta ricciae</name>
    <name type="common">Rotifer</name>
    <dbReference type="NCBI Taxonomy" id="249248"/>
    <lineage>
        <taxon>Eukaryota</taxon>
        <taxon>Metazoa</taxon>
        <taxon>Spiralia</taxon>
        <taxon>Gnathifera</taxon>
        <taxon>Rotifera</taxon>
        <taxon>Eurotatoria</taxon>
        <taxon>Bdelloidea</taxon>
        <taxon>Adinetida</taxon>
        <taxon>Adinetidae</taxon>
        <taxon>Adineta</taxon>
    </lineage>
</organism>
<evidence type="ECO:0000313" key="3">
    <source>
        <dbReference type="Proteomes" id="UP000663828"/>
    </source>
</evidence>
<dbReference type="AlphaFoldDB" id="A0A814Q4S2"/>
<comment type="caution">
    <text evidence="1">The sequence shown here is derived from an EMBL/GenBank/DDBJ whole genome shotgun (WGS) entry which is preliminary data.</text>
</comment>
<evidence type="ECO:0000313" key="1">
    <source>
        <dbReference type="EMBL" id="CAF1114444.1"/>
    </source>
</evidence>
<sequence length="90" mass="10294">MVFVMHRETTPSGRCIIEKEMQQSLNQNEKSKTETVTKICRDKHHKTIKQGGNIVREYASATLAELNQIDCSPTDCIKLLVARNQYSELL</sequence>